<evidence type="ECO:0000313" key="3">
    <source>
        <dbReference type="EMBL" id="CAK20202.1"/>
    </source>
</evidence>
<evidence type="ECO:0000256" key="2">
    <source>
        <dbReference type="SAM" id="SignalP"/>
    </source>
</evidence>
<keyword evidence="2" id="KW-0732">Signal</keyword>
<dbReference type="STRING" id="386043.lwe0784"/>
<organism evidence="3 4">
    <name type="scientific">Listeria welshimeri serovar 6b (strain ATCC 35897 / DSM 20650 / CCUG 15529 / CIP 8149 / NCTC 11857 / SLCC 5334 / V8)</name>
    <dbReference type="NCBI Taxonomy" id="386043"/>
    <lineage>
        <taxon>Bacteria</taxon>
        <taxon>Bacillati</taxon>
        <taxon>Bacillota</taxon>
        <taxon>Bacilli</taxon>
        <taxon>Bacillales</taxon>
        <taxon>Listeriaceae</taxon>
        <taxon>Listeria</taxon>
    </lineage>
</organism>
<feature type="signal peptide" evidence="2">
    <location>
        <begin position="1"/>
        <end position="27"/>
    </location>
</feature>
<evidence type="ECO:0000313" key="4">
    <source>
        <dbReference type="Proteomes" id="UP000000779"/>
    </source>
</evidence>
<feature type="compositionally biased region" description="Basic and acidic residues" evidence="1">
    <location>
        <begin position="78"/>
        <end position="92"/>
    </location>
</feature>
<dbReference type="HOGENOM" id="CLU_1376700_0_0_9"/>
<sequence>MKKKWFSYISVMLLVSPSLIGTGQVFADTIELEQTDESKKTMADETEPLLVPPAIEQQEETSDSETNTNETENNDSTKSSEDSLEEMNKEETIATVEGHQTRESSTDTNDDIASGTFGSAPWRIDQSGTLHIESGVFDYHGSTYPSPWIGWSSDIQKIIFDGKVSTSFGASRLFADLTQVKTIENLSNLDTSNATTMS</sequence>
<feature type="region of interest" description="Disordered" evidence="1">
    <location>
        <begin position="36"/>
        <end position="120"/>
    </location>
</feature>
<accession>A0AGS0</accession>
<feature type="compositionally biased region" description="Low complexity" evidence="1">
    <location>
        <begin position="64"/>
        <end position="77"/>
    </location>
</feature>
<feature type="chain" id="PRO_5002622497" evidence="2">
    <location>
        <begin position="28"/>
        <end position="198"/>
    </location>
</feature>
<dbReference type="EMBL" id="AM263198">
    <property type="protein sequence ID" value="CAK20202.1"/>
    <property type="molecule type" value="Genomic_DNA"/>
</dbReference>
<dbReference type="Proteomes" id="UP000000779">
    <property type="component" value="Chromosome"/>
</dbReference>
<dbReference type="KEGG" id="lwe:lwe0784"/>
<protein>
    <submittedName>
        <fullName evidence="3">Putative secreted protein</fullName>
    </submittedName>
</protein>
<gene>
    <name evidence="3" type="ordered locus">lwe0784</name>
</gene>
<dbReference type="RefSeq" id="WP_011701621.1">
    <property type="nucleotide sequence ID" value="NC_008555.1"/>
</dbReference>
<reference evidence="3 4" key="1">
    <citation type="journal article" date="2006" name="J. Bacteriol.">
        <title>Whole-genome sequence of Listeria welshimeri reveals common steps in genome reduction with Listeria innocua as compared to Listeria monocytogenes.</title>
        <authorList>
            <person name="Hain T."/>
            <person name="Steinweg C."/>
            <person name="Kuenne C.T."/>
            <person name="Billion A."/>
            <person name="Ghai R."/>
            <person name="Chatterjee S.S."/>
            <person name="Domann E."/>
            <person name="Kaerst U."/>
            <person name="Goesmann A."/>
            <person name="Bekel T."/>
            <person name="Bartels D."/>
            <person name="Kaiser O."/>
            <person name="Meyer F."/>
            <person name="Puehler A."/>
            <person name="Weisshaar B."/>
            <person name="Wehland J."/>
            <person name="Liang C."/>
            <person name="Dandekar T."/>
            <person name="Lampidis R."/>
            <person name="Kreft J."/>
            <person name="Goebel W."/>
            <person name="Chakraborty T."/>
        </authorList>
    </citation>
    <scope>NUCLEOTIDE SEQUENCE [LARGE SCALE GENOMIC DNA]</scope>
    <source>
        <strain evidence="4">ATCC 35897 / DSM 20650 / CIP 8149 / NCTC 11857 / SLCC 5334 / V8</strain>
    </source>
</reference>
<name>A0AGS0_LISW6</name>
<dbReference type="GeneID" id="61188673"/>
<evidence type="ECO:0000256" key="1">
    <source>
        <dbReference type="SAM" id="MobiDB-lite"/>
    </source>
</evidence>
<dbReference type="OrthoDB" id="2253415at2"/>
<dbReference type="AlphaFoldDB" id="A0AGS0"/>
<proteinExistence type="predicted"/>